<feature type="compositionally biased region" description="Acidic residues" evidence="1">
    <location>
        <begin position="27"/>
        <end position="38"/>
    </location>
</feature>
<dbReference type="AlphaFoldDB" id="A0A6P4EYB8"/>
<proteinExistence type="predicted"/>
<name>A0A6P4EYB8_DRORH</name>
<gene>
    <name evidence="3" type="primary">LOC108043756</name>
</gene>
<evidence type="ECO:0000256" key="2">
    <source>
        <dbReference type="SAM" id="SignalP"/>
    </source>
</evidence>
<dbReference type="PANTHER" id="PTHR21163:SF0">
    <property type="entry name" value="GH08205P-RELATED"/>
    <property type="match status" value="1"/>
</dbReference>
<dbReference type="Pfam" id="PF06757">
    <property type="entry name" value="Ins_allergen_rp"/>
    <property type="match status" value="1"/>
</dbReference>
<evidence type="ECO:0000313" key="3">
    <source>
        <dbReference type="RefSeq" id="XP_016978051.1"/>
    </source>
</evidence>
<dbReference type="RefSeq" id="XP_016978051.2">
    <property type="nucleotide sequence ID" value="XM_017122562.2"/>
</dbReference>
<dbReference type="RefSeq" id="XP_016978051.1">
    <property type="nucleotide sequence ID" value="XM_017122562.1"/>
</dbReference>
<reference evidence="3" key="1">
    <citation type="submission" date="2025-08" db="UniProtKB">
        <authorList>
            <consortium name="RefSeq"/>
        </authorList>
    </citation>
    <scope>IDENTIFICATION</scope>
</reference>
<sequence>MMDLKTLVLLAASLAILASHTFADPDELEELEDSECPENPENPDNPDNPNNGGGTRDDDSSLCANFQHIRDLIDQVALRELIDVHYNCDKKFRRAMRFYNTSGFVAVTQQLTNTSAYQTVLKQLNAASVDTADITTVAEIFYCIILPVQNPAKKCNCKAVKCHTFVNDLLNLMPHQAVHNYVAWSRFNQTNFGNFTKAVVSQEFQATLKANVKKSDVIVPLRTLRKNGWDIPELLRAMLTIFQW</sequence>
<organism evidence="3">
    <name type="scientific">Drosophila rhopaloa</name>
    <name type="common">Fruit fly</name>
    <dbReference type="NCBI Taxonomy" id="1041015"/>
    <lineage>
        <taxon>Eukaryota</taxon>
        <taxon>Metazoa</taxon>
        <taxon>Ecdysozoa</taxon>
        <taxon>Arthropoda</taxon>
        <taxon>Hexapoda</taxon>
        <taxon>Insecta</taxon>
        <taxon>Pterygota</taxon>
        <taxon>Neoptera</taxon>
        <taxon>Endopterygota</taxon>
        <taxon>Diptera</taxon>
        <taxon>Brachycera</taxon>
        <taxon>Muscomorpha</taxon>
        <taxon>Ephydroidea</taxon>
        <taxon>Drosophilidae</taxon>
        <taxon>Drosophila</taxon>
        <taxon>Sophophora</taxon>
    </lineage>
</organism>
<dbReference type="OrthoDB" id="7882129at2759"/>
<protein>
    <submittedName>
        <fullName evidence="3">Uncharacterized protein LOC108043756</fullName>
    </submittedName>
</protein>
<dbReference type="PANTHER" id="PTHR21163">
    <property type="entry name" value="PROTEIN G12"/>
    <property type="match status" value="1"/>
</dbReference>
<accession>A0A6P4EYB8</accession>
<dbReference type="InterPro" id="IPR010629">
    <property type="entry name" value="Ins_allergen"/>
</dbReference>
<feature type="signal peptide" evidence="2">
    <location>
        <begin position="1"/>
        <end position="23"/>
    </location>
</feature>
<evidence type="ECO:0000256" key="1">
    <source>
        <dbReference type="SAM" id="MobiDB-lite"/>
    </source>
</evidence>
<dbReference type="GeneID" id="108043756"/>
<feature type="chain" id="PRO_5027982608" evidence="2">
    <location>
        <begin position="24"/>
        <end position="244"/>
    </location>
</feature>
<keyword evidence="2" id="KW-0732">Signal</keyword>
<feature type="region of interest" description="Disordered" evidence="1">
    <location>
        <begin position="27"/>
        <end position="57"/>
    </location>
</feature>